<dbReference type="InterPro" id="IPR001296">
    <property type="entry name" value="Glyco_trans_1"/>
</dbReference>
<dbReference type="NCBIfam" id="TIGR01444">
    <property type="entry name" value="fkbM_fam"/>
    <property type="match status" value="1"/>
</dbReference>
<sequence>MTYTGLQVIEALYRAVLNRMPDEHGLNAFSEMLENAPEGLTQAADFMFNSEEHFNLMKSISGLDHSQFGEFSIILGRIVELGSQYKLIVDVGARGRDRSNSFDLMKNFGWRGILVEANPNLYESIKAEFDGLDFELIECAVNVKPGTMPFYIGMNDDVSSLIESQATEWGSLRDVISVPVRTLISLLVERQVPADFDVLSLDIEGLDVLVFNDLIEKTRYRPRIVLLEASFDFRTKTLVDAGLNSYVVNAYEIIDLAKPPIDSVSSGYGRTAAREIVRELYDVLLGREPDLPGSNAYIELLCKDKHELLSIFRTVAFSEEALARSKTRSASEQAAMADTSNAIPSGLTDSNVKEVILKLFRAFLAREPEAQASDAFAAALLSRHIDLVAMIDELDGAEERKLIPSPSFQNQTINPTSSQAQKLALDFTGEKLSEDELKELVEASESEFPTAAELLRYAFTRPRVLRTILMSSKRSPANSWSLIKQILELPTTTELFAAQVAELKHSEMTGKDLTYAGVGRYTRGLIKALIAHAGEHEVFVAANAAFPDTTDQLRSEFLPLLSEGHFLVWHQLFQTGSSPAGSNIRRIGSILRERYFDTISPDFVFSPNLQEGLKDNASTGVRSGFVQYRFCTTLHDVVPLLFPFYLGDLKTRLWYGEKLANAAASDVLLTVSETSRNEISRRLRLPPSDIHVVGNGFDSSIFNSAALPQSTLDELRENWSLPLRYLLYYGGADYHKNLEFLVSGFGRLQDIDVELVLVGRDVLRNAALAECISQSPARRRIRLLGSVPDHDLSGIIKMSLAVILPSRHEGFGLPALEAMACGTAVIGSKDTSIGEVIGLPEALFDSTDETDMCNLITNVVTDQGLREHLAANGLLRASGYSWDISAEQLWTILERDLLNLPSLRSSDRARRNGWPGGKGGEVERFVQEIKPLLVDQSFETRASIAVSAIETFSWRSEPRVFLDISTIIAFDHRSGIQRVVRAIASALFHSKWNGRTVQLVSGRTDTVGFVEANDYLLTGKQENAGNEVEFCPGDTLVYLDLNPALAISRKLLNRHLRRKQVRTIFVVYDLLPVLRPLMFWPALCQEFEAWLSEVSAADTALCISQTVATELESYVGVHGVRRVTPLRIEWFHLGADIQNSKPSSGRPADAEAILESLRVRPTFLMVGTLEPRKGHLQALQACEELWERGVALNLVIVGREGWGVSDLAYDLANHPQNRKRLFWLPGVSDEFLEELYIHSTCLLAASEAEGFGLPLIEASARGLPLLVKDIPVFREVASSHASYFPNTSKPIDLAEAMASWLRGYENSVVISSAALPRLTWTESASQFVQVLTKPDWFAAVVGGGLLRTGEVQLAGSERLEWHDISSLGEQLANAAYIKFSCSETTAFQLRVTINSKQSGNISISVSEIVLFHGSIQAGTSTIVTRPLDGATENLEAVLNWDGPLVPGDLFVQEFSVEANDDRLAVGESYSFESTNLAWFGFGLPELSFRWTVGHRAWLCFKADHREGLALKLKSQSLGKQRVFVSVNHMDVSSFEVEGLSDIVISLSQATNDLYTIGFHLPDARVPSLSDLRELGLAIISLELAVQSFLPKSYL</sequence>
<dbReference type="GO" id="GO:0016757">
    <property type="term" value="F:glycosyltransferase activity"/>
    <property type="evidence" value="ECO:0007669"/>
    <property type="project" value="UniProtKB-KW"/>
</dbReference>
<comment type="caution">
    <text evidence="6">The sequence shown here is derived from an EMBL/GenBank/DDBJ whole genome shotgun (WGS) entry which is preliminary data.</text>
</comment>
<accession>A0A8H3PJW6</accession>
<feature type="domain" description="Methyltransferase FkbM" evidence="4">
    <location>
        <begin position="90"/>
        <end position="232"/>
    </location>
</feature>
<feature type="domain" description="Glycosyl transferase family 1" evidence="3">
    <location>
        <begin position="724"/>
        <end position="873"/>
    </location>
</feature>
<proteinExistence type="predicted"/>
<evidence type="ECO:0000313" key="7">
    <source>
        <dbReference type="Proteomes" id="UP000664534"/>
    </source>
</evidence>
<dbReference type="InterPro" id="IPR028098">
    <property type="entry name" value="Glyco_trans_4-like_N"/>
</dbReference>
<dbReference type="Pfam" id="PF00534">
    <property type="entry name" value="Glycos_transf_1"/>
    <property type="match status" value="2"/>
</dbReference>
<dbReference type="OrthoDB" id="512920at2759"/>
<keyword evidence="1" id="KW-0328">Glycosyltransferase</keyword>
<evidence type="ECO:0000256" key="2">
    <source>
        <dbReference type="ARBA" id="ARBA00022679"/>
    </source>
</evidence>
<dbReference type="SUPFAM" id="SSF53756">
    <property type="entry name" value="UDP-Glycosyltransferase/glycogen phosphorylase"/>
    <property type="match status" value="2"/>
</dbReference>
<dbReference type="PANTHER" id="PTHR46401">
    <property type="entry name" value="GLYCOSYLTRANSFERASE WBBK-RELATED"/>
    <property type="match status" value="1"/>
</dbReference>
<evidence type="ECO:0000259" key="4">
    <source>
        <dbReference type="Pfam" id="PF05050"/>
    </source>
</evidence>
<keyword evidence="7" id="KW-1185">Reference proteome</keyword>
<name>A0A8H3PJW6_9LECA</name>
<gene>
    <name evidence="6" type="ORF">IMSHALPRED_004613</name>
</gene>
<protein>
    <submittedName>
        <fullName evidence="6">Uncharacterized protein</fullName>
    </submittedName>
</protein>
<dbReference type="InterPro" id="IPR029063">
    <property type="entry name" value="SAM-dependent_MTases_sf"/>
</dbReference>
<evidence type="ECO:0000259" key="5">
    <source>
        <dbReference type="Pfam" id="PF13439"/>
    </source>
</evidence>
<reference evidence="6" key="1">
    <citation type="submission" date="2021-03" db="EMBL/GenBank/DDBJ databases">
        <authorList>
            <person name="Tagirdzhanova G."/>
        </authorList>
    </citation>
    <scope>NUCLEOTIDE SEQUENCE</scope>
</reference>
<keyword evidence="2" id="KW-0808">Transferase</keyword>
<dbReference type="PANTHER" id="PTHR46401:SF2">
    <property type="entry name" value="GLYCOSYLTRANSFERASE WBBK-RELATED"/>
    <property type="match status" value="1"/>
</dbReference>
<dbReference type="Pfam" id="PF13439">
    <property type="entry name" value="Glyco_transf_4"/>
    <property type="match status" value="1"/>
</dbReference>
<dbReference type="EMBL" id="CAJPDT010000228">
    <property type="protein sequence ID" value="CAF9942753.1"/>
    <property type="molecule type" value="Genomic_DNA"/>
</dbReference>
<dbReference type="Pfam" id="PF05050">
    <property type="entry name" value="Methyltransf_21"/>
    <property type="match status" value="1"/>
</dbReference>
<feature type="domain" description="Glycosyltransferase subfamily 4-like N-terminal" evidence="5">
    <location>
        <begin position="517"/>
        <end position="699"/>
    </location>
</feature>
<feature type="domain" description="Glycosyl transferase family 1" evidence="3">
    <location>
        <begin position="1160"/>
        <end position="1309"/>
    </location>
</feature>
<dbReference type="InterPro" id="IPR006342">
    <property type="entry name" value="FkbM_mtfrase"/>
</dbReference>
<evidence type="ECO:0000313" key="6">
    <source>
        <dbReference type="EMBL" id="CAF9942753.1"/>
    </source>
</evidence>
<dbReference type="Proteomes" id="UP000664534">
    <property type="component" value="Unassembled WGS sequence"/>
</dbReference>
<dbReference type="SUPFAM" id="SSF53335">
    <property type="entry name" value="S-adenosyl-L-methionine-dependent methyltransferases"/>
    <property type="match status" value="1"/>
</dbReference>
<dbReference type="Gene3D" id="3.40.50.2000">
    <property type="entry name" value="Glycogen Phosphorylase B"/>
    <property type="match status" value="3"/>
</dbReference>
<evidence type="ECO:0000259" key="3">
    <source>
        <dbReference type="Pfam" id="PF00534"/>
    </source>
</evidence>
<dbReference type="Gene3D" id="3.40.50.150">
    <property type="entry name" value="Vaccinia Virus protein VP39"/>
    <property type="match status" value="1"/>
</dbReference>
<organism evidence="6 7">
    <name type="scientific">Imshaugia aleurites</name>
    <dbReference type="NCBI Taxonomy" id="172621"/>
    <lineage>
        <taxon>Eukaryota</taxon>
        <taxon>Fungi</taxon>
        <taxon>Dikarya</taxon>
        <taxon>Ascomycota</taxon>
        <taxon>Pezizomycotina</taxon>
        <taxon>Lecanoromycetes</taxon>
        <taxon>OSLEUM clade</taxon>
        <taxon>Lecanoromycetidae</taxon>
        <taxon>Lecanorales</taxon>
        <taxon>Lecanorineae</taxon>
        <taxon>Parmeliaceae</taxon>
        <taxon>Imshaugia</taxon>
    </lineage>
</organism>
<dbReference type="CDD" id="cd03809">
    <property type="entry name" value="GT4_MtfB-like"/>
    <property type="match status" value="2"/>
</dbReference>
<evidence type="ECO:0000256" key="1">
    <source>
        <dbReference type="ARBA" id="ARBA00022676"/>
    </source>
</evidence>